<keyword evidence="5" id="KW-1185">Reference proteome</keyword>
<evidence type="ECO:0000259" key="3">
    <source>
        <dbReference type="SMART" id="SM00563"/>
    </source>
</evidence>
<evidence type="ECO:0000313" key="4">
    <source>
        <dbReference type="EMBL" id="MBB2182187.1"/>
    </source>
</evidence>
<comment type="caution">
    <text evidence="4">The sequence shown here is derived from an EMBL/GenBank/DDBJ whole genome shotgun (WGS) entry which is preliminary data.</text>
</comment>
<dbReference type="GO" id="GO:0003841">
    <property type="term" value="F:1-acylglycerol-3-phosphate O-acyltransferase activity"/>
    <property type="evidence" value="ECO:0007669"/>
    <property type="project" value="TreeGrafter"/>
</dbReference>
<dbReference type="CDD" id="cd07989">
    <property type="entry name" value="LPLAT_AGPAT-like"/>
    <property type="match status" value="1"/>
</dbReference>
<evidence type="ECO:0000256" key="2">
    <source>
        <dbReference type="ARBA" id="ARBA00023315"/>
    </source>
</evidence>
<dbReference type="SMART" id="SM00563">
    <property type="entry name" value="PlsC"/>
    <property type="match status" value="1"/>
</dbReference>
<gene>
    <name evidence="4" type="ORF">H0486_04770</name>
</gene>
<sequence>MDNSLSFSGEDAANYLKVFLQKLVDLGVDINNREDYKKGVFELFHVELVNMPDLDSNDYILASNHVSDFDAVILGLLHDRIRILSKKEWVDNEKLMSFVSKYYELIGVNRNSSGDMTKALIDLTKYLKNAASPKHVLIFPQGTISDINRNSIDRIYHGIFSLSYLTQKPILPIYLEQPSMTDRTRVVFGKAFVINDKEDHRHEWLEALKHMQNTLDPLPRTPILSYKHQNNNKLGDPFF</sequence>
<dbReference type="InterPro" id="IPR002123">
    <property type="entry name" value="Plipid/glycerol_acylTrfase"/>
</dbReference>
<evidence type="ECO:0000313" key="5">
    <source>
        <dbReference type="Proteomes" id="UP000574276"/>
    </source>
</evidence>
<dbReference type="EMBL" id="JACEGA010000001">
    <property type="protein sequence ID" value="MBB2182187.1"/>
    <property type="molecule type" value="Genomic_DNA"/>
</dbReference>
<dbReference type="Proteomes" id="UP000574276">
    <property type="component" value="Unassembled WGS sequence"/>
</dbReference>
<proteinExistence type="predicted"/>
<dbReference type="PANTHER" id="PTHR10434:SF40">
    <property type="entry name" value="1-ACYL-SN-GLYCEROL-3-PHOSPHATE ACYLTRANSFERASE"/>
    <property type="match status" value="1"/>
</dbReference>
<keyword evidence="1 4" id="KW-0808">Transferase</keyword>
<feature type="domain" description="Phospholipid/glycerol acyltransferase" evidence="3">
    <location>
        <begin position="59"/>
        <end position="178"/>
    </location>
</feature>
<dbReference type="AlphaFoldDB" id="A0A839JY98"/>
<keyword evidence="2 4" id="KW-0012">Acyltransferase</keyword>
<protein>
    <submittedName>
        <fullName evidence="4">1-acyl-sn-glycerol-3-phosphate acyltransferase</fullName>
    </submittedName>
</protein>
<dbReference type="Pfam" id="PF01553">
    <property type="entry name" value="Acyltransferase"/>
    <property type="match status" value="1"/>
</dbReference>
<organism evidence="4 5">
    <name type="scientific">Variimorphobacter saccharofermentans</name>
    <dbReference type="NCBI Taxonomy" id="2755051"/>
    <lineage>
        <taxon>Bacteria</taxon>
        <taxon>Bacillati</taxon>
        <taxon>Bacillota</taxon>
        <taxon>Clostridia</taxon>
        <taxon>Lachnospirales</taxon>
        <taxon>Lachnospiraceae</taxon>
        <taxon>Variimorphobacter</taxon>
    </lineage>
</organism>
<accession>A0A839JY98</accession>
<reference evidence="4 5" key="1">
    <citation type="submission" date="2020-07" db="EMBL/GenBank/DDBJ databases">
        <title>Characterization and genome sequencing of isolate MD1, a novel member within the family Lachnospiraceae.</title>
        <authorList>
            <person name="Rettenmaier R."/>
            <person name="Di Bello L."/>
            <person name="Zinser C."/>
            <person name="Scheitz K."/>
            <person name="Liebl W."/>
            <person name="Zverlov V."/>
        </authorList>
    </citation>
    <scope>NUCLEOTIDE SEQUENCE [LARGE SCALE GENOMIC DNA]</scope>
    <source>
        <strain evidence="4 5">MD1</strain>
    </source>
</reference>
<dbReference type="PANTHER" id="PTHR10434">
    <property type="entry name" value="1-ACYL-SN-GLYCEROL-3-PHOSPHATE ACYLTRANSFERASE"/>
    <property type="match status" value="1"/>
</dbReference>
<dbReference type="GO" id="GO:0006654">
    <property type="term" value="P:phosphatidic acid biosynthetic process"/>
    <property type="evidence" value="ECO:0007669"/>
    <property type="project" value="TreeGrafter"/>
</dbReference>
<dbReference type="RefSeq" id="WP_228351915.1">
    <property type="nucleotide sequence ID" value="NZ_JACEGA010000001.1"/>
</dbReference>
<name>A0A839JY98_9FIRM</name>
<dbReference type="SUPFAM" id="SSF69593">
    <property type="entry name" value="Glycerol-3-phosphate (1)-acyltransferase"/>
    <property type="match status" value="1"/>
</dbReference>
<evidence type="ECO:0000256" key="1">
    <source>
        <dbReference type="ARBA" id="ARBA00022679"/>
    </source>
</evidence>